<dbReference type="InterPro" id="IPR003789">
    <property type="entry name" value="Asn/Gln_tRNA_amidoTrase-B-like"/>
</dbReference>
<dbReference type="EMBL" id="JOJZ01000007">
    <property type="protein sequence ID" value="KID42623.1"/>
    <property type="molecule type" value="Genomic_DNA"/>
</dbReference>
<dbReference type="Gene3D" id="1.10.1510.10">
    <property type="entry name" value="Uncharacterised protein YqeY/AIM41 PF09424, N-terminal domain"/>
    <property type="match status" value="1"/>
</dbReference>
<sequence>MALSDELNNDLKSAMKNHDKTRLTIVRMLKSNLMNEKIKLGHDLSDAEAAAVVNREVKQHKDSIAEFKNGGRDDLVKGQEEELKILEDYAPKQMSEADVEKIVNDTIKQLGASGKGDFGKVMGAVMGKVKGQADGSTVNKLVNKALS</sequence>
<dbReference type="Gene3D" id="1.10.10.410">
    <property type="match status" value="1"/>
</dbReference>
<dbReference type="Proteomes" id="UP000031397">
    <property type="component" value="Unassembled WGS sequence"/>
</dbReference>
<dbReference type="PANTHER" id="PTHR28055:SF1">
    <property type="entry name" value="ALTERED INHERITANCE OF MITOCHONDRIA PROTEIN 41, MITOCHONDRIAL"/>
    <property type="match status" value="1"/>
</dbReference>
<organism evidence="1 2">
    <name type="scientific">Fructilactobacillus fructivorans</name>
    <dbReference type="NCBI Taxonomy" id="1614"/>
    <lineage>
        <taxon>Bacteria</taxon>
        <taxon>Bacillati</taxon>
        <taxon>Bacillota</taxon>
        <taxon>Bacilli</taxon>
        <taxon>Lactobacillales</taxon>
        <taxon>Lactobacillaceae</taxon>
        <taxon>Fructilactobacillus</taxon>
    </lineage>
</organism>
<dbReference type="PANTHER" id="PTHR28055">
    <property type="entry name" value="ALTERED INHERITANCE OF MITOCHONDRIA PROTEIN 41, MITOCHONDRIAL"/>
    <property type="match status" value="1"/>
</dbReference>
<reference evidence="1 2" key="1">
    <citation type="submission" date="2014-06" db="EMBL/GenBank/DDBJ databases">
        <title>Functional and comparative genomic analyses of the Drosophila gut microbiota identify candidate symbiosis factors.</title>
        <authorList>
            <person name="Newell P.D."/>
            <person name="Chaston J.M."/>
            <person name="Douglas A.E."/>
        </authorList>
    </citation>
    <scope>NUCLEOTIDE SEQUENCE [LARGE SCALE GENOMIC DNA]</scope>
    <source>
        <strain evidence="1 2">DmCS_002</strain>
    </source>
</reference>
<dbReference type="AlphaFoldDB" id="A0A0C1Q3Z9"/>
<dbReference type="InterPro" id="IPR042184">
    <property type="entry name" value="YqeY/Aim41_N"/>
</dbReference>
<accession>A0A0C1Q3Z9</accession>
<protein>
    <submittedName>
        <fullName evidence="1">Transamidase GatB domain protein</fullName>
    </submittedName>
</protein>
<gene>
    <name evidence="1" type="ORF">LfDm3_0075</name>
</gene>
<name>A0A0C1Q3Z9_9LACO</name>
<evidence type="ECO:0000313" key="1">
    <source>
        <dbReference type="EMBL" id="KID42623.1"/>
    </source>
</evidence>
<evidence type="ECO:0000313" key="2">
    <source>
        <dbReference type="Proteomes" id="UP000031397"/>
    </source>
</evidence>
<dbReference type="SUPFAM" id="SSF89095">
    <property type="entry name" value="GatB/YqeY motif"/>
    <property type="match status" value="1"/>
</dbReference>
<dbReference type="GO" id="GO:0016884">
    <property type="term" value="F:carbon-nitrogen ligase activity, with glutamine as amido-N-donor"/>
    <property type="evidence" value="ECO:0007669"/>
    <property type="project" value="InterPro"/>
</dbReference>
<dbReference type="OrthoDB" id="9794041at2"/>
<comment type="caution">
    <text evidence="1">The sequence shown here is derived from an EMBL/GenBank/DDBJ whole genome shotgun (WGS) entry which is preliminary data.</text>
</comment>
<proteinExistence type="predicted"/>
<dbReference type="InterPro" id="IPR023168">
    <property type="entry name" value="GatB_Yqey_C_2"/>
</dbReference>
<dbReference type="RefSeq" id="WP_039142967.1">
    <property type="nucleotide sequence ID" value="NZ_JOJZ01000007.1"/>
</dbReference>
<dbReference type="Pfam" id="PF09424">
    <property type="entry name" value="YqeY"/>
    <property type="match status" value="1"/>
</dbReference>
<keyword evidence="2" id="KW-1185">Reference proteome</keyword>
<dbReference type="InterPro" id="IPR019004">
    <property type="entry name" value="YqeY/Aim41"/>
</dbReference>
<dbReference type="GeneID" id="74912782"/>
<dbReference type="PATRIC" id="fig|1614.7.peg.67"/>